<dbReference type="Pfam" id="PF13895">
    <property type="entry name" value="Ig_2"/>
    <property type="match status" value="1"/>
</dbReference>
<keyword evidence="3" id="KW-1133">Transmembrane helix</keyword>
<name>A0ABQ0FVX1_APOSI</name>
<feature type="signal peptide" evidence="4">
    <location>
        <begin position="1"/>
        <end position="20"/>
    </location>
</feature>
<evidence type="ECO:0000256" key="3">
    <source>
        <dbReference type="SAM" id="Phobius"/>
    </source>
</evidence>
<accession>A0ABQ0FVX1</accession>
<dbReference type="InterPro" id="IPR013151">
    <property type="entry name" value="Immunoglobulin_dom"/>
</dbReference>
<dbReference type="PROSITE" id="PS50835">
    <property type="entry name" value="IG_LIKE"/>
    <property type="match status" value="1"/>
</dbReference>
<keyword evidence="3" id="KW-0812">Transmembrane</keyword>
<feature type="domain" description="Ig-like" evidence="5">
    <location>
        <begin position="124"/>
        <end position="196"/>
    </location>
</feature>
<keyword evidence="1" id="KW-1015">Disulfide bond</keyword>
<evidence type="ECO:0000256" key="2">
    <source>
        <dbReference type="ARBA" id="ARBA00023319"/>
    </source>
</evidence>
<keyword evidence="4" id="KW-0732">Signal</keyword>
<feature type="chain" id="PRO_5047320505" evidence="4">
    <location>
        <begin position="21"/>
        <end position="279"/>
    </location>
</feature>
<protein>
    <submittedName>
        <fullName evidence="6">Leukocyte immunoglobulin-like receptor subfamily B member 4B</fullName>
    </submittedName>
</protein>
<keyword evidence="2" id="KW-0393">Immunoglobulin domain</keyword>
<dbReference type="InterPro" id="IPR013783">
    <property type="entry name" value="Ig-like_fold"/>
</dbReference>
<dbReference type="InterPro" id="IPR050412">
    <property type="entry name" value="Ig-like_Receptors_ImmuneReg"/>
</dbReference>
<evidence type="ECO:0000313" key="6">
    <source>
        <dbReference type="EMBL" id="GAB1303398.1"/>
    </source>
</evidence>
<gene>
    <name evidence="6" type="ORF">APTSU1_001864500</name>
</gene>
<keyword evidence="7" id="KW-1185">Reference proteome</keyword>
<dbReference type="EMBL" id="BAAFST010000361">
    <property type="protein sequence ID" value="GAB1303398.1"/>
    <property type="molecule type" value="Genomic_DNA"/>
</dbReference>
<dbReference type="Gene3D" id="2.60.40.10">
    <property type="entry name" value="Immunoglobulins"/>
    <property type="match status" value="2"/>
</dbReference>
<feature type="transmembrane region" description="Helical" evidence="3">
    <location>
        <begin position="245"/>
        <end position="269"/>
    </location>
</feature>
<proteinExistence type="predicted"/>
<organism evidence="6 7">
    <name type="scientific">Apodemus speciosus</name>
    <name type="common">Large Japanese field mouse</name>
    <dbReference type="NCBI Taxonomy" id="105296"/>
    <lineage>
        <taxon>Eukaryota</taxon>
        <taxon>Metazoa</taxon>
        <taxon>Chordata</taxon>
        <taxon>Craniata</taxon>
        <taxon>Vertebrata</taxon>
        <taxon>Euteleostomi</taxon>
        <taxon>Mammalia</taxon>
        <taxon>Eutheria</taxon>
        <taxon>Euarchontoglires</taxon>
        <taxon>Glires</taxon>
        <taxon>Rodentia</taxon>
        <taxon>Myomorpha</taxon>
        <taxon>Muroidea</taxon>
        <taxon>Muridae</taxon>
        <taxon>Murinae</taxon>
        <taxon>Apodemus</taxon>
    </lineage>
</organism>
<reference evidence="6 7" key="1">
    <citation type="submission" date="2024-08" db="EMBL/GenBank/DDBJ databases">
        <title>The draft genome of Apodemus speciosus.</title>
        <authorList>
            <person name="Nabeshima K."/>
            <person name="Suzuki S."/>
            <person name="Onuma M."/>
        </authorList>
    </citation>
    <scope>NUCLEOTIDE SEQUENCE [LARGE SCALE GENOMIC DNA]</scope>
    <source>
        <strain evidence="6">IB14-021</strain>
    </source>
</reference>
<dbReference type="InterPro" id="IPR036179">
    <property type="entry name" value="Ig-like_dom_sf"/>
</dbReference>
<dbReference type="InterPro" id="IPR007110">
    <property type="entry name" value="Ig-like_dom"/>
</dbReference>
<sequence>MITMLRGLLYLGLIVEPGMAGQAGHLPKPIIWVEPGSVIALHKPVIIWCQGSWEAQKYHLYKEGSVDPWDTQFPLGTRNKVQFNIQHMTTAYAGIYKCYYRSSAGFSEYSDAMELVMTGAYEKPSMSVWPSTNVTSGVSIAFTCSSYSGFGRLILIQEGKHHLSWTLDSQHKANQPSQATFVLDAVPPNHTGTFRCYGFLSNAPQVWSISSDPLDLMVSDTKDLSPAPTEDEALASHHQHRTVEYIIRMVLAGLVLVTLVMLLLEAWTFNKVEQDATRR</sequence>
<dbReference type="Pfam" id="PF00047">
    <property type="entry name" value="ig"/>
    <property type="match status" value="1"/>
</dbReference>
<dbReference type="SUPFAM" id="SSF48726">
    <property type="entry name" value="Immunoglobulin"/>
    <property type="match status" value="2"/>
</dbReference>
<evidence type="ECO:0000313" key="7">
    <source>
        <dbReference type="Proteomes" id="UP001623349"/>
    </source>
</evidence>
<comment type="caution">
    <text evidence="6">The sequence shown here is derived from an EMBL/GenBank/DDBJ whole genome shotgun (WGS) entry which is preliminary data.</text>
</comment>
<evidence type="ECO:0000256" key="1">
    <source>
        <dbReference type="ARBA" id="ARBA00023157"/>
    </source>
</evidence>
<keyword evidence="3" id="KW-0472">Membrane</keyword>
<evidence type="ECO:0000259" key="5">
    <source>
        <dbReference type="PROSITE" id="PS50835"/>
    </source>
</evidence>
<dbReference type="PANTHER" id="PTHR11738:SF181">
    <property type="entry name" value="LEUKOCYTE IMMUNOGLOBULIN-LIKE RECEPTOR SUBFAMILY B MEMBER 4A-RELATED"/>
    <property type="match status" value="1"/>
</dbReference>
<evidence type="ECO:0000256" key="4">
    <source>
        <dbReference type="SAM" id="SignalP"/>
    </source>
</evidence>
<dbReference type="Proteomes" id="UP001623349">
    <property type="component" value="Unassembled WGS sequence"/>
</dbReference>
<dbReference type="PANTHER" id="PTHR11738">
    <property type="entry name" value="MHC CLASS I NK CELL RECEPTOR"/>
    <property type="match status" value="1"/>
</dbReference>